<keyword evidence="2" id="KW-0732">Signal</keyword>
<protein>
    <submittedName>
        <fullName evidence="6">Uncharacterized protein</fullName>
    </submittedName>
</protein>
<organism evidence="6 7">
    <name type="scientific">Molorchus minor</name>
    <dbReference type="NCBI Taxonomy" id="1323400"/>
    <lineage>
        <taxon>Eukaryota</taxon>
        <taxon>Metazoa</taxon>
        <taxon>Ecdysozoa</taxon>
        <taxon>Arthropoda</taxon>
        <taxon>Hexapoda</taxon>
        <taxon>Insecta</taxon>
        <taxon>Pterygota</taxon>
        <taxon>Neoptera</taxon>
        <taxon>Endopterygota</taxon>
        <taxon>Coleoptera</taxon>
        <taxon>Polyphaga</taxon>
        <taxon>Cucujiformia</taxon>
        <taxon>Chrysomeloidea</taxon>
        <taxon>Cerambycidae</taxon>
        <taxon>Lamiinae</taxon>
        <taxon>Monochamini</taxon>
        <taxon>Molorchus</taxon>
    </lineage>
</organism>
<dbReference type="InterPro" id="IPR001611">
    <property type="entry name" value="Leu-rich_rpt"/>
</dbReference>
<dbReference type="InterPro" id="IPR050541">
    <property type="entry name" value="LRR_TM_domain-containing"/>
</dbReference>
<dbReference type="Gene3D" id="3.80.10.10">
    <property type="entry name" value="Ribonuclease Inhibitor"/>
    <property type="match status" value="3"/>
</dbReference>
<evidence type="ECO:0000256" key="4">
    <source>
        <dbReference type="SAM" id="MobiDB-lite"/>
    </source>
</evidence>
<dbReference type="PANTHER" id="PTHR24369:SF210">
    <property type="entry name" value="CHAOPTIN-RELATED"/>
    <property type="match status" value="1"/>
</dbReference>
<keyword evidence="1" id="KW-0433">Leucine-rich repeat</keyword>
<comment type="caution">
    <text evidence="6">The sequence shown here is derived from an EMBL/GenBank/DDBJ whole genome shotgun (WGS) entry which is preliminary data.</text>
</comment>
<dbReference type="PROSITE" id="PS51450">
    <property type="entry name" value="LRR"/>
    <property type="match status" value="3"/>
</dbReference>
<proteinExistence type="predicted"/>
<dbReference type="InterPro" id="IPR003591">
    <property type="entry name" value="Leu-rich_rpt_typical-subtyp"/>
</dbReference>
<evidence type="ECO:0000256" key="2">
    <source>
        <dbReference type="ARBA" id="ARBA00022729"/>
    </source>
</evidence>
<feature type="region of interest" description="Disordered" evidence="4">
    <location>
        <begin position="540"/>
        <end position="559"/>
    </location>
</feature>
<dbReference type="SUPFAM" id="SSF52058">
    <property type="entry name" value="L domain-like"/>
    <property type="match status" value="1"/>
</dbReference>
<evidence type="ECO:0000256" key="3">
    <source>
        <dbReference type="ARBA" id="ARBA00022737"/>
    </source>
</evidence>
<feature type="transmembrane region" description="Helical" evidence="5">
    <location>
        <begin position="481"/>
        <end position="502"/>
    </location>
</feature>
<keyword evidence="5" id="KW-1133">Transmembrane helix</keyword>
<gene>
    <name evidence="6" type="ORF">NQ317_010996</name>
</gene>
<evidence type="ECO:0000256" key="5">
    <source>
        <dbReference type="SAM" id="Phobius"/>
    </source>
</evidence>
<evidence type="ECO:0000256" key="1">
    <source>
        <dbReference type="ARBA" id="ARBA00022614"/>
    </source>
</evidence>
<keyword evidence="5" id="KW-0472">Membrane</keyword>
<dbReference type="SMART" id="SM00365">
    <property type="entry name" value="LRR_SD22"/>
    <property type="match status" value="4"/>
</dbReference>
<keyword evidence="5" id="KW-0812">Transmembrane</keyword>
<name>A0ABQ9K2J7_9CUCU</name>
<dbReference type="Pfam" id="PF13855">
    <property type="entry name" value="LRR_8"/>
    <property type="match status" value="2"/>
</dbReference>
<reference evidence="6" key="1">
    <citation type="journal article" date="2023" name="Insect Mol. Biol.">
        <title>Genome sequencing provides insights into the evolution of gene families encoding plant cell wall-degrading enzymes in longhorned beetles.</title>
        <authorList>
            <person name="Shin N.R."/>
            <person name="Okamura Y."/>
            <person name="Kirsch R."/>
            <person name="Pauchet Y."/>
        </authorList>
    </citation>
    <scope>NUCLEOTIDE SEQUENCE</scope>
    <source>
        <strain evidence="6">MMC_N1</strain>
    </source>
</reference>
<dbReference type="SMART" id="SM00369">
    <property type="entry name" value="LRR_TYP"/>
    <property type="match status" value="9"/>
</dbReference>
<sequence>MLYVYDNINIAEEYLKRLTYRRQLHNCIGKLYRKKCYVTAVLCYMQYLATMKMWWIIFGIIPGLEALYFSDVLRICIDVCQCEDFITDCRYNGLADLPYGIDPNTVSLDLSYNTLEHMPSTLKNLTNLKYLNLSHNKITTLGHSDFDGLSNLERLDFTFNLFHDWKDIHSESFAHLKKLTYLDMSSNPLRSIPQLSHLSYSALNFIGENVFAQLSVLETLIIRQNYFLKRFLCNSGSLLYLDLSSCTLETIPSGNMRSLTTLNMQGNFLRYIPDNSFTNFPNLLTLNLSYNAIAYIENNAFRNLINVNVLDISLNKLTTLGENLFTPLILAIVKFTMLTDIALKIYQKLMYLSLARNFLSFLPDGWVADRLVFLDLSGCRIKTIDNKTFEQMFYLRNINLSGNRLTTIDPTFFPQAIYVKIEDNQWRCDCVKLKHMYDWLLEYGERVNSLVCDSPEQHQGKTWQMACQDEWYPTLNRKEHLWWYSVGIIIAMVLLLVAVVIIRKVHQVKEDRIREAEETRRQHEREALERMRMLQREAREEISRNAPDPREGQRPPSYNEALRLPRFDTSMQNLSTSLHSIASRRSEEGSNTDLNKKTRVRRKRRRRKSNSSEGRRASQVDSDSSDQVPTPRTQLPLESRPMCYKNCLCVEENALIFSDGSAGDVKEVVSLLYLEGQTAIFITTDL</sequence>
<feature type="compositionally biased region" description="Basic residues" evidence="4">
    <location>
        <begin position="597"/>
        <end position="609"/>
    </location>
</feature>
<dbReference type="InterPro" id="IPR032675">
    <property type="entry name" value="LRR_dom_sf"/>
</dbReference>
<feature type="region of interest" description="Disordered" evidence="4">
    <location>
        <begin position="580"/>
        <end position="637"/>
    </location>
</feature>
<keyword evidence="7" id="KW-1185">Reference proteome</keyword>
<dbReference type="PANTHER" id="PTHR24369">
    <property type="entry name" value="ANTIGEN BSP, PUTATIVE-RELATED"/>
    <property type="match status" value="1"/>
</dbReference>
<evidence type="ECO:0000313" key="7">
    <source>
        <dbReference type="Proteomes" id="UP001162164"/>
    </source>
</evidence>
<dbReference type="Pfam" id="PF00560">
    <property type="entry name" value="LRR_1"/>
    <property type="match status" value="1"/>
</dbReference>
<dbReference type="Proteomes" id="UP001162164">
    <property type="component" value="Unassembled WGS sequence"/>
</dbReference>
<feature type="compositionally biased region" description="Basic and acidic residues" evidence="4">
    <location>
        <begin position="540"/>
        <end position="553"/>
    </location>
</feature>
<accession>A0ABQ9K2J7</accession>
<dbReference type="EMBL" id="JAPWTJ010000033">
    <property type="protein sequence ID" value="KAJ8984525.1"/>
    <property type="molecule type" value="Genomic_DNA"/>
</dbReference>
<evidence type="ECO:0000313" key="6">
    <source>
        <dbReference type="EMBL" id="KAJ8984525.1"/>
    </source>
</evidence>
<feature type="compositionally biased region" description="Low complexity" evidence="4">
    <location>
        <begin position="619"/>
        <end position="628"/>
    </location>
</feature>
<keyword evidence="3" id="KW-0677">Repeat</keyword>